<dbReference type="InterPro" id="IPR003829">
    <property type="entry name" value="Pirin_N_dom"/>
</dbReference>
<dbReference type="InterPro" id="IPR011051">
    <property type="entry name" value="RmlC_Cupin_sf"/>
</dbReference>
<evidence type="ECO:0000256" key="3">
    <source>
        <dbReference type="RuleBase" id="RU003457"/>
    </source>
</evidence>
<dbReference type="CDD" id="cd02910">
    <property type="entry name" value="cupin_Yhhw_N"/>
    <property type="match status" value="1"/>
</dbReference>
<evidence type="ECO:0000259" key="5">
    <source>
        <dbReference type="Pfam" id="PF17954"/>
    </source>
</evidence>
<dbReference type="Proteomes" id="UP000536441">
    <property type="component" value="Unassembled WGS sequence"/>
</dbReference>
<comment type="cofactor">
    <cofactor evidence="2">
        <name>Fe cation</name>
        <dbReference type="ChEBI" id="CHEBI:24875"/>
    </cofactor>
    <text evidence="2">Binds 1 Fe cation per subunit.</text>
</comment>
<dbReference type="SUPFAM" id="SSF51182">
    <property type="entry name" value="RmlC-like cupins"/>
    <property type="match status" value="1"/>
</dbReference>
<keyword evidence="2" id="KW-0479">Metal-binding</keyword>
<dbReference type="AlphaFoldDB" id="A0A7Y6B7C3"/>
<keyword evidence="7" id="KW-1185">Reference proteome</keyword>
<feature type="binding site" evidence="2">
    <location>
        <position position="71"/>
    </location>
    <ligand>
        <name>Fe cation</name>
        <dbReference type="ChEBI" id="CHEBI:24875"/>
    </ligand>
</feature>
<dbReference type="RefSeq" id="WP_175312852.1">
    <property type="nucleotide sequence ID" value="NZ_CBCRYR010000055.1"/>
</dbReference>
<feature type="binding site" evidence="2">
    <location>
        <position position="113"/>
    </location>
    <ligand>
        <name>Fe cation</name>
        <dbReference type="ChEBI" id="CHEBI:24875"/>
    </ligand>
</feature>
<feature type="binding site" evidence="2">
    <location>
        <position position="69"/>
    </location>
    <ligand>
        <name>Fe cation</name>
        <dbReference type="ChEBI" id="CHEBI:24875"/>
    </ligand>
</feature>
<reference evidence="6 7" key="1">
    <citation type="submission" date="2020-05" db="EMBL/GenBank/DDBJ databases">
        <title>Genome Sequencing of Type Strains.</title>
        <authorList>
            <person name="Lemaire J.F."/>
            <person name="Inderbitzin P."/>
            <person name="Gregorio O.A."/>
            <person name="Collins S.B."/>
            <person name="Wespe N."/>
            <person name="Knight-Connoni V."/>
        </authorList>
    </citation>
    <scope>NUCLEOTIDE SEQUENCE [LARGE SCALE GENOMIC DNA]</scope>
    <source>
        <strain evidence="6 7">DSM 100049</strain>
    </source>
</reference>
<comment type="caution">
    <text evidence="6">The sequence shown here is derived from an EMBL/GenBank/DDBJ whole genome shotgun (WGS) entry which is preliminary data.</text>
</comment>
<gene>
    <name evidence="6" type="ORF">HP438_15800</name>
</gene>
<dbReference type="GO" id="GO:0046872">
    <property type="term" value="F:metal ion binding"/>
    <property type="evidence" value="ECO:0007669"/>
    <property type="project" value="UniProtKB-KW"/>
</dbReference>
<evidence type="ECO:0000313" key="7">
    <source>
        <dbReference type="Proteomes" id="UP000536441"/>
    </source>
</evidence>
<evidence type="ECO:0000256" key="2">
    <source>
        <dbReference type="PIRSR" id="PIRSR006232-1"/>
    </source>
</evidence>
<organism evidence="6 7">
    <name type="scientific">Sphingomonas zeae</name>
    <dbReference type="NCBI Taxonomy" id="1646122"/>
    <lineage>
        <taxon>Bacteria</taxon>
        <taxon>Pseudomonadati</taxon>
        <taxon>Pseudomonadota</taxon>
        <taxon>Alphaproteobacteria</taxon>
        <taxon>Sphingomonadales</taxon>
        <taxon>Sphingomonadaceae</taxon>
        <taxon>Sphingomonas</taxon>
    </lineage>
</organism>
<dbReference type="EMBL" id="JABMCH010000070">
    <property type="protein sequence ID" value="NUU48435.1"/>
    <property type="molecule type" value="Genomic_DNA"/>
</dbReference>
<accession>A0A7Y6B7C3</accession>
<dbReference type="PANTHER" id="PTHR43212:SF3">
    <property type="entry name" value="QUERCETIN 2,3-DIOXYGENASE"/>
    <property type="match status" value="1"/>
</dbReference>
<dbReference type="PIRSF" id="PIRSF006232">
    <property type="entry name" value="Pirin"/>
    <property type="match status" value="1"/>
</dbReference>
<name>A0A7Y6B7C3_9SPHN</name>
<dbReference type="Pfam" id="PF17954">
    <property type="entry name" value="Pirin_C_2"/>
    <property type="match status" value="1"/>
</dbReference>
<proteinExistence type="inferred from homology"/>
<evidence type="ECO:0000313" key="6">
    <source>
        <dbReference type="EMBL" id="NUU48435.1"/>
    </source>
</evidence>
<dbReference type="InterPro" id="IPR041602">
    <property type="entry name" value="Quercetinase_C"/>
</dbReference>
<evidence type="ECO:0000259" key="4">
    <source>
        <dbReference type="Pfam" id="PF02678"/>
    </source>
</evidence>
<feature type="domain" description="Quercetin 2,3-dioxygenase C-terminal cupin" evidence="5">
    <location>
        <begin position="163"/>
        <end position="246"/>
    </location>
</feature>
<keyword evidence="2" id="KW-0408">Iron</keyword>
<dbReference type="Pfam" id="PF02678">
    <property type="entry name" value="Pirin"/>
    <property type="match status" value="1"/>
</dbReference>
<dbReference type="PANTHER" id="PTHR43212">
    <property type="entry name" value="QUERCETIN 2,3-DIOXYGENASE"/>
    <property type="match status" value="1"/>
</dbReference>
<protein>
    <submittedName>
        <fullName evidence="6">Pirin family protein</fullName>
    </submittedName>
</protein>
<dbReference type="InterPro" id="IPR012093">
    <property type="entry name" value="Pirin"/>
</dbReference>
<feature type="binding site" evidence="2">
    <location>
        <position position="115"/>
    </location>
    <ligand>
        <name>Fe cation</name>
        <dbReference type="ChEBI" id="CHEBI:24875"/>
    </ligand>
</feature>
<evidence type="ECO:0000256" key="1">
    <source>
        <dbReference type="ARBA" id="ARBA00008416"/>
    </source>
</evidence>
<feature type="domain" description="Pirin N-terminal" evidence="4">
    <location>
        <begin position="22"/>
        <end position="130"/>
    </location>
</feature>
<dbReference type="InterPro" id="IPR014710">
    <property type="entry name" value="RmlC-like_jellyroll"/>
</dbReference>
<comment type="similarity">
    <text evidence="1 3">Belongs to the pirin family.</text>
</comment>
<sequence>MTTQVLGNEIAKGIDRRSFDSLGHANHGWLDARHHFSFANYYDPARMGWGAIRVWNDDVIAPNSGFPPHPHADMEIITYVRTGAITHQDSMGNVGRTAAGDVQVMSAGSGVRHAEYNLESEATTLFQIWIEPRSRGGQPSWGAKPFPKGERSGKFVTLASGFDEDGDTLRIRADARVLGATLRAGERLTHAVGEGRHAYLVPATGRIEIDGVPFAARDGAALSAREPGGRTVTITAIEDAEIVLVDSE</sequence>
<dbReference type="Gene3D" id="2.60.120.10">
    <property type="entry name" value="Jelly Rolls"/>
    <property type="match status" value="2"/>
</dbReference>